<gene>
    <name evidence="3" type="ORF">ABC228_17630</name>
</gene>
<dbReference type="RefSeq" id="WP_345826496.1">
    <property type="nucleotide sequence ID" value="NZ_JBDIML010000009.1"/>
</dbReference>
<evidence type="ECO:0000256" key="1">
    <source>
        <dbReference type="SAM" id="Coils"/>
    </source>
</evidence>
<protein>
    <submittedName>
        <fullName evidence="3">Uncharacterized protein</fullName>
    </submittedName>
</protein>
<evidence type="ECO:0000313" key="4">
    <source>
        <dbReference type="Proteomes" id="UP001444625"/>
    </source>
</evidence>
<feature type="region of interest" description="Disordered" evidence="2">
    <location>
        <begin position="132"/>
        <end position="159"/>
    </location>
</feature>
<proteinExistence type="predicted"/>
<dbReference type="Proteomes" id="UP001444625">
    <property type="component" value="Unassembled WGS sequence"/>
</dbReference>
<evidence type="ECO:0000256" key="2">
    <source>
        <dbReference type="SAM" id="MobiDB-lite"/>
    </source>
</evidence>
<name>A0ABU9XL20_9BACI</name>
<keyword evidence="1" id="KW-0175">Coiled coil</keyword>
<accession>A0ABU9XL20</accession>
<evidence type="ECO:0000313" key="3">
    <source>
        <dbReference type="EMBL" id="MEN2768997.1"/>
    </source>
</evidence>
<keyword evidence="4" id="KW-1185">Reference proteome</keyword>
<reference evidence="3 4" key="1">
    <citation type="submission" date="2024-05" db="EMBL/GenBank/DDBJ databases">
        <authorList>
            <person name="Haq I."/>
            <person name="Ullah Z."/>
            <person name="Ahmad R."/>
            <person name="Li M."/>
            <person name="Tong Y."/>
        </authorList>
    </citation>
    <scope>NUCLEOTIDE SEQUENCE [LARGE SCALE GENOMIC DNA]</scope>
    <source>
        <strain evidence="3 4">16A2E</strain>
    </source>
</reference>
<feature type="coiled-coil region" evidence="1">
    <location>
        <begin position="41"/>
        <end position="87"/>
    </location>
</feature>
<feature type="compositionally biased region" description="Polar residues" evidence="2">
    <location>
        <begin position="136"/>
        <end position="153"/>
    </location>
</feature>
<organism evidence="3 4">
    <name type="scientific">Ornithinibacillus xuwenensis</name>
    <dbReference type="NCBI Taxonomy" id="3144668"/>
    <lineage>
        <taxon>Bacteria</taxon>
        <taxon>Bacillati</taxon>
        <taxon>Bacillota</taxon>
        <taxon>Bacilli</taxon>
        <taxon>Bacillales</taxon>
        <taxon>Bacillaceae</taxon>
        <taxon>Ornithinibacillus</taxon>
    </lineage>
</organism>
<dbReference type="EMBL" id="JBDIML010000009">
    <property type="protein sequence ID" value="MEN2768997.1"/>
    <property type="molecule type" value="Genomic_DNA"/>
</dbReference>
<comment type="caution">
    <text evidence="3">The sequence shown here is derived from an EMBL/GenBank/DDBJ whole genome shotgun (WGS) entry which is preliminary data.</text>
</comment>
<sequence length="159" mass="17714">MRIKLSKKLIGFILVLLIIGSGVKVAFADQDIAGMISNWLHNKTEESIEEIDKAITQEQAKQTTRLKEELQAAIQNAEKQFNQFVEREKTNRITELENYTDTLIQSIDIETKSGQAMLQKLNQILDEAKTEMSAVVNDNSANSGEGSSNQNEQGDADAN</sequence>